<evidence type="ECO:0000256" key="2">
    <source>
        <dbReference type="ARBA" id="ARBA00022694"/>
    </source>
</evidence>
<evidence type="ECO:0000256" key="5">
    <source>
        <dbReference type="ARBA" id="ARBA00022801"/>
    </source>
</evidence>
<gene>
    <name evidence="6" type="primary">rnp3</name>
    <name evidence="7" type="ORF">NDI76_05875</name>
</gene>
<keyword evidence="1 6" id="KW-0963">Cytoplasm</keyword>
<comment type="subcellular location">
    <subcellularLocation>
        <location evidence="6">Cytoplasm</location>
    </subcellularLocation>
</comment>
<evidence type="ECO:0000256" key="4">
    <source>
        <dbReference type="ARBA" id="ARBA00022759"/>
    </source>
</evidence>
<keyword evidence="3 6" id="KW-0540">Nuclease</keyword>
<keyword evidence="2 6" id="KW-0819">tRNA processing</keyword>
<dbReference type="HAMAP" id="MF_00756">
    <property type="entry name" value="RNase_P_3"/>
    <property type="match status" value="1"/>
</dbReference>
<dbReference type="RefSeq" id="WP_310923076.1">
    <property type="nucleotide sequence ID" value="NZ_JAMQOP010000001.1"/>
</dbReference>
<evidence type="ECO:0000313" key="7">
    <source>
        <dbReference type="EMBL" id="MDS0298263.1"/>
    </source>
</evidence>
<comment type="subunit">
    <text evidence="6">Consists of a catalytic RNA component and at least 4-5 protein subunits.</text>
</comment>
<sequence>MYEAVHAHPDGDSTAARFAATAAKQGYDGVVVRADDVRPDYGCLEGADCDVVDAVEIVADGPEQASGAVGNFRPDRTVVLVRGGTDRLNRFAVEQDRVDVLSRPFAGDGDVNHVLAKAAKRNGVRVEFDLGPALRATGGHRVQHLDDLRKLKRILDHYDAPYVVSANARSHLELRAPRELAAVGEEIGLGAEWVREGLAEWGRIAARNRERLSESFIAPGVERGRYEKDD</sequence>
<evidence type="ECO:0000256" key="3">
    <source>
        <dbReference type="ARBA" id="ARBA00022722"/>
    </source>
</evidence>
<organism evidence="7 8">
    <name type="scientific">Halogeometricum salsisoli</name>
    <dbReference type="NCBI Taxonomy" id="2950536"/>
    <lineage>
        <taxon>Archaea</taxon>
        <taxon>Methanobacteriati</taxon>
        <taxon>Methanobacteriota</taxon>
        <taxon>Stenosarchaea group</taxon>
        <taxon>Halobacteria</taxon>
        <taxon>Halobacteriales</taxon>
        <taxon>Haloferacaceae</taxon>
        <taxon>Halogeometricum</taxon>
    </lineage>
</organism>
<comment type="function">
    <text evidence="6">Part of ribonuclease P, a protein complex that generates mature tRNA molecules by cleaving their 5'-ends.</text>
</comment>
<keyword evidence="8" id="KW-1185">Reference proteome</keyword>
<dbReference type="Pfam" id="PF01876">
    <property type="entry name" value="RNase_P_p30"/>
    <property type="match status" value="1"/>
</dbReference>
<dbReference type="Proteomes" id="UP001257060">
    <property type="component" value="Unassembled WGS sequence"/>
</dbReference>
<keyword evidence="5 6" id="KW-0378">Hydrolase</keyword>
<dbReference type="InterPro" id="IPR016195">
    <property type="entry name" value="Pol/histidinol_Pase-like"/>
</dbReference>
<protein>
    <recommendedName>
        <fullName evidence="6">Ribonuclease P protein component 3</fullName>
        <shortName evidence="6">RNase P component 3</shortName>
        <ecNumber evidence="6">3.1.26.5</ecNumber>
    </recommendedName>
    <alternativeName>
        <fullName evidence="6">Rpp30</fullName>
    </alternativeName>
</protein>
<dbReference type="InterPro" id="IPR023539">
    <property type="entry name" value="RNase_P_comp-3_arc"/>
</dbReference>
<dbReference type="Gene3D" id="3.20.20.140">
    <property type="entry name" value="Metal-dependent hydrolases"/>
    <property type="match status" value="1"/>
</dbReference>
<dbReference type="SUPFAM" id="SSF89550">
    <property type="entry name" value="PHP domain-like"/>
    <property type="match status" value="1"/>
</dbReference>
<evidence type="ECO:0000256" key="6">
    <source>
        <dbReference type="HAMAP-Rule" id="MF_00756"/>
    </source>
</evidence>
<accession>A0ABU2GBS1</accession>
<evidence type="ECO:0000313" key="8">
    <source>
        <dbReference type="Proteomes" id="UP001257060"/>
    </source>
</evidence>
<dbReference type="InterPro" id="IPR002738">
    <property type="entry name" value="RNase_P_p30"/>
</dbReference>
<dbReference type="EC" id="3.1.26.5" evidence="6"/>
<reference evidence="7 8" key="1">
    <citation type="submission" date="2022-06" db="EMBL/GenBank/DDBJ databases">
        <title>Halogeometricum sp. a new haloarchaeum isolate from saline soil.</title>
        <authorList>
            <person name="Strakova D."/>
            <person name="Galisteo C."/>
            <person name="Sanchez-Porro C."/>
            <person name="Ventosa A."/>
        </authorList>
    </citation>
    <scope>NUCLEOTIDE SEQUENCE [LARGE SCALE GENOMIC DNA]</scope>
    <source>
        <strain evidence="7 8">S1BR25-6</strain>
    </source>
</reference>
<name>A0ABU2GBS1_9EURY</name>
<comment type="similarity">
    <text evidence="6">Belongs to the eukaryotic/archaeal RNase P protein component 3 family.</text>
</comment>
<comment type="catalytic activity">
    <reaction evidence="6">
        <text>Endonucleolytic cleavage of RNA, removing 5'-extranucleotides from tRNA precursor.</text>
        <dbReference type="EC" id="3.1.26.5"/>
    </reaction>
</comment>
<proteinExistence type="inferred from homology"/>
<evidence type="ECO:0000256" key="1">
    <source>
        <dbReference type="ARBA" id="ARBA00022490"/>
    </source>
</evidence>
<comment type="caution">
    <text evidence="7">The sequence shown here is derived from an EMBL/GenBank/DDBJ whole genome shotgun (WGS) entry which is preliminary data.</text>
</comment>
<dbReference type="EMBL" id="JAMQOP010000001">
    <property type="protein sequence ID" value="MDS0298263.1"/>
    <property type="molecule type" value="Genomic_DNA"/>
</dbReference>
<keyword evidence="4 6" id="KW-0255">Endonuclease</keyword>